<accession>A0A5E5B4V3</accession>
<reference evidence="2 3" key="1">
    <citation type="submission" date="2019-08" db="EMBL/GenBank/DDBJ databases">
        <authorList>
            <person name="Peeters C."/>
        </authorList>
    </citation>
    <scope>NUCLEOTIDE SEQUENCE [LARGE SCALE GENOMIC DNA]</scope>
    <source>
        <strain evidence="2 3">LMG 31121</strain>
    </source>
</reference>
<proteinExistence type="predicted"/>
<dbReference type="Proteomes" id="UP000335538">
    <property type="component" value="Unassembled WGS sequence"/>
</dbReference>
<dbReference type="AlphaFoldDB" id="A0A5E5B4V3"/>
<evidence type="ECO:0000313" key="2">
    <source>
        <dbReference type="EMBL" id="VVE80015.1"/>
    </source>
</evidence>
<protein>
    <submittedName>
        <fullName evidence="2">Uncharacterized protein</fullName>
    </submittedName>
</protein>
<sequence length="350" mass="38206">MPVPSQPLPAYWPQLSNWQVKTGEAPDNARPATQFTSIRNRLPEGHAVRTASLAKKSQAVATETRCLAVHVNDYMHNVLVALVTPKEGCPSRRYTRNAELRHSVATALALHPEGGTALLEARLKSLGLPSLLRDEPQYLPGTLEALRYDVGARIVAIGRSELPDLADVDAPGDGALHEAGARELAYLDSDSPHAAEVLHDHKRILDFHYGAAGVNSFEALESFQSLETMGRTALPSSAQRMASLHSEAGAIAATVAKVDVPFDRHLRNARREQKRIAAFVGHLERCRQRADASPTRSSSRHAWGRIPLSAEPDTQRARRKAADGGPPPHPPSPPYPLSREYDPLYNCTLL</sequence>
<feature type="compositionally biased region" description="Basic and acidic residues" evidence="1">
    <location>
        <begin position="313"/>
        <end position="322"/>
    </location>
</feature>
<dbReference type="RefSeq" id="WP_150809465.1">
    <property type="nucleotide sequence ID" value="NZ_CABPSR010000005.1"/>
</dbReference>
<dbReference type="EMBL" id="CABPSR010000005">
    <property type="protein sequence ID" value="VVE80015.1"/>
    <property type="molecule type" value="Genomic_DNA"/>
</dbReference>
<organism evidence="2 3">
    <name type="scientific">Pandoraea sputorum</name>
    <dbReference type="NCBI Taxonomy" id="93222"/>
    <lineage>
        <taxon>Bacteria</taxon>
        <taxon>Pseudomonadati</taxon>
        <taxon>Pseudomonadota</taxon>
        <taxon>Betaproteobacteria</taxon>
        <taxon>Burkholderiales</taxon>
        <taxon>Burkholderiaceae</taxon>
        <taxon>Pandoraea</taxon>
    </lineage>
</organism>
<feature type="compositionally biased region" description="Pro residues" evidence="1">
    <location>
        <begin position="325"/>
        <end position="336"/>
    </location>
</feature>
<name>A0A5E5B4V3_9BURK</name>
<gene>
    <name evidence="2" type="ORF">PSP31121_02428</name>
</gene>
<feature type="region of interest" description="Disordered" evidence="1">
    <location>
        <begin position="287"/>
        <end position="342"/>
    </location>
</feature>
<evidence type="ECO:0000256" key="1">
    <source>
        <dbReference type="SAM" id="MobiDB-lite"/>
    </source>
</evidence>
<evidence type="ECO:0000313" key="3">
    <source>
        <dbReference type="Proteomes" id="UP000335538"/>
    </source>
</evidence>